<dbReference type="PANTHER" id="PTHR42870:SF1">
    <property type="entry name" value="NON-SPECIFIC LIPID-TRANSFER PROTEIN-LIKE 2"/>
    <property type="match status" value="1"/>
</dbReference>
<evidence type="ECO:0000313" key="3">
    <source>
        <dbReference type="Proteomes" id="UP000186919"/>
    </source>
</evidence>
<reference evidence="2 3" key="1">
    <citation type="submission" date="2016-01" db="EMBL/GenBank/DDBJ databases">
        <title>Mycobacterium immunogenum strain CD11_6 genome sequencing and assembly.</title>
        <authorList>
            <person name="Kaur G."/>
            <person name="Nair G.R."/>
            <person name="Mayilraj S."/>
        </authorList>
    </citation>
    <scope>NUCLEOTIDE SEQUENCE [LARGE SCALE GENOMIC DNA]</scope>
    <source>
        <strain evidence="2 3">CD11-6</strain>
    </source>
</reference>
<dbReference type="GO" id="GO:0016747">
    <property type="term" value="F:acyltransferase activity, transferring groups other than amino-acyl groups"/>
    <property type="evidence" value="ECO:0007669"/>
    <property type="project" value="InterPro"/>
</dbReference>
<dbReference type="Proteomes" id="UP000186919">
    <property type="component" value="Unassembled WGS sequence"/>
</dbReference>
<evidence type="ECO:0000259" key="1">
    <source>
        <dbReference type="Pfam" id="PF22691"/>
    </source>
</evidence>
<dbReference type="EMBL" id="LQYE01000001">
    <property type="protein sequence ID" value="OAT70266.1"/>
    <property type="molecule type" value="Genomic_DNA"/>
</dbReference>
<dbReference type="Gene3D" id="3.40.47.10">
    <property type="match status" value="1"/>
</dbReference>
<organism evidence="2 3">
    <name type="scientific">Mycobacteroides immunogenum</name>
    <dbReference type="NCBI Taxonomy" id="83262"/>
    <lineage>
        <taxon>Bacteria</taxon>
        <taxon>Bacillati</taxon>
        <taxon>Actinomycetota</taxon>
        <taxon>Actinomycetes</taxon>
        <taxon>Mycobacteriales</taxon>
        <taxon>Mycobacteriaceae</taxon>
        <taxon>Mycobacteroides</taxon>
    </lineage>
</organism>
<proteinExistence type="predicted"/>
<dbReference type="Pfam" id="PF22691">
    <property type="entry name" value="Thiolase_C_1"/>
    <property type="match status" value="1"/>
</dbReference>
<feature type="domain" description="Thiolase C-terminal" evidence="1">
    <location>
        <begin position="259"/>
        <end position="385"/>
    </location>
</feature>
<dbReference type="CDD" id="cd00829">
    <property type="entry name" value="SCP-x_thiolase"/>
    <property type="match status" value="1"/>
</dbReference>
<name>A0A179VJ06_9MYCO</name>
<accession>A0A179VJ06</accession>
<keyword evidence="2" id="KW-0808">Transferase</keyword>
<comment type="caution">
    <text evidence="2">The sequence shown here is derived from an EMBL/GenBank/DDBJ whole genome shotgun (WGS) entry which is preliminary data.</text>
</comment>
<dbReference type="InterPro" id="IPR055140">
    <property type="entry name" value="Thiolase_C_2"/>
</dbReference>
<protein>
    <submittedName>
        <fullName evidence="2">Acetyl-CoA acetyltransferase</fullName>
    </submittedName>
</protein>
<evidence type="ECO:0000313" key="2">
    <source>
        <dbReference type="EMBL" id="OAT70266.1"/>
    </source>
</evidence>
<gene>
    <name evidence="2" type="ORF">AWB85_02530</name>
</gene>
<dbReference type="PIRSF" id="PIRSF000429">
    <property type="entry name" value="Ac-CoA_Ac_transf"/>
    <property type="match status" value="1"/>
</dbReference>
<dbReference type="SUPFAM" id="SSF53901">
    <property type="entry name" value="Thiolase-like"/>
    <property type="match status" value="2"/>
</dbReference>
<dbReference type="RefSeq" id="WP_064627390.1">
    <property type="nucleotide sequence ID" value="NZ_LQYE01000001.1"/>
</dbReference>
<dbReference type="InterPro" id="IPR002155">
    <property type="entry name" value="Thiolase"/>
</dbReference>
<dbReference type="AlphaFoldDB" id="A0A179VJ06"/>
<dbReference type="NCBIfam" id="NF006180">
    <property type="entry name" value="PRK08313.1"/>
    <property type="match status" value="1"/>
</dbReference>
<sequence length="396" mass="41711">MGSAKNLAAVIGTGQTKYVAKRHDVSMNGLVREAIDRAMADAGVDWDDIDAVVVGKAPDFFEGVMMPELFMADAIGATGKPMIRVHTAGSVGGSTGVVAASLVQSGKYRRVLALAWEKQSESNAMWALSIPVPFSVPVGAGAGGYFAPHVRAYIQRSQAPLDTGAMVVVKDRLNAAKNPLAHLHQPDITVEKVMASPMLWDPIRFDETCPSSDGACAIVVGDEETADRRISEGHTVAWVHATALRTEPLDYTGRDRVNPQAGRDAAAALWKDAGITSPIDEIDAAEIYVPFSWFEPMWLENLGFAAEGEGWKLTQAGETAIGGKIPVNASGGVLSSNPIGASGLIRFAEAAIQVMGKAGDHQVPGAKKALGHAYGGGSQYYSMWVVGSEKPAGKGQ</sequence>
<dbReference type="PANTHER" id="PTHR42870">
    <property type="entry name" value="ACETYL-COA C-ACETYLTRANSFERASE"/>
    <property type="match status" value="1"/>
</dbReference>
<dbReference type="InterPro" id="IPR016039">
    <property type="entry name" value="Thiolase-like"/>
</dbReference>